<proteinExistence type="predicted"/>
<dbReference type="GO" id="GO:0003700">
    <property type="term" value="F:DNA-binding transcription factor activity"/>
    <property type="evidence" value="ECO:0007669"/>
    <property type="project" value="InterPro"/>
</dbReference>
<dbReference type="SUPFAM" id="SSF46785">
    <property type="entry name" value="Winged helix' DNA-binding domain"/>
    <property type="match status" value="1"/>
</dbReference>
<dbReference type="InterPro" id="IPR036388">
    <property type="entry name" value="WH-like_DNA-bd_sf"/>
</dbReference>
<dbReference type="Pfam" id="PF12802">
    <property type="entry name" value="MarR_2"/>
    <property type="match status" value="1"/>
</dbReference>
<dbReference type="PRINTS" id="PR00598">
    <property type="entry name" value="HTHMARR"/>
</dbReference>
<dbReference type="EMBL" id="CAEZSL010000081">
    <property type="protein sequence ID" value="CAB4544357.1"/>
    <property type="molecule type" value="Genomic_DNA"/>
</dbReference>
<feature type="domain" description="HTH marR-type" evidence="1">
    <location>
        <begin position="8"/>
        <end position="145"/>
    </location>
</feature>
<dbReference type="PANTHER" id="PTHR33164:SF57">
    <property type="entry name" value="MARR-FAMILY TRANSCRIPTIONAL REGULATOR"/>
    <property type="match status" value="1"/>
</dbReference>
<protein>
    <submittedName>
        <fullName evidence="2">Unannotated protein</fullName>
    </submittedName>
</protein>
<reference evidence="2" key="1">
    <citation type="submission" date="2020-05" db="EMBL/GenBank/DDBJ databases">
        <authorList>
            <person name="Chiriac C."/>
            <person name="Salcher M."/>
            <person name="Ghai R."/>
            <person name="Kavagutti S V."/>
        </authorList>
    </citation>
    <scope>NUCLEOTIDE SEQUENCE</scope>
</reference>
<evidence type="ECO:0000313" key="2">
    <source>
        <dbReference type="EMBL" id="CAB4544357.1"/>
    </source>
</evidence>
<accession>A0A6J6C020</accession>
<evidence type="ECO:0000259" key="1">
    <source>
        <dbReference type="PROSITE" id="PS50995"/>
    </source>
</evidence>
<evidence type="ECO:0000313" key="3">
    <source>
        <dbReference type="EMBL" id="CAB4636838.1"/>
    </source>
</evidence>
<evidence type="ECO:0000313" key="4">
    <source>
        <dbReference type="EMBL" id="CAB5123499.1"/>
    </source>
</evidence>
<dbReference type="Gene3D" id="1.10.10.10">
    <property type="entry name" value="Winged helix-like DNA-binding domain superfamily/Winged helix DNA-binding domain"/>
    <property type="match status" value="1"/>
</dbReference>
<dbReference type="InterPro" id="IPR036390">
    <property type="entry name" value="WH_DNA-bd_sf"/>
</dbReference>
<dbReference type="PROSITE" id="PS50995">
    <property type="entry name" value="HTH_MARR_2"/>
    <property type="match status" value="1"/>
</dbReference>
<sequence length="148" mass="17020">MPRLDAERIALWKSFQMAGEVVSRRIEAEMFDEFHLALPQFDMLAILANNKGQLRVKELCELLSAVPSSLSRRIDSLVERGYVTREEAPTVDDNRAVIVRLTRMGRLVWRDSNILYRRAIQREFAAGLTEPEVSTMIRALTKVSPFKK</sequence>
<name>A0A6J6C020_9ZZZZ</name>
<dbReference type="AlphaFoldDB" id="A0A6J6C020"/>
<dbReference type="InterPro" id="IPR000835">
    <property type="entry name" value="HTH_MarR-typ"/>
</dbReference>
<dbReference type="InterPro" id="IPR039422">
    <property type="entry name" value="MarR/SlyA-like"/>
</dbReference>
<dbReference type="EMBL" id="CAFBRX010000074">
    <property type="protein sequence ID" value="CAB5123499.1"/>
    <property type="molecule type" value="Genomic_DNA"/>
</dbReference>
<dbReference type="GO" id="GO:0006950">
    <property type="term" value="P:response to stress"/>
    <property type="evidence" value="ECO:0007669"/>
    <property type="project" value="TreeGrafter"/>
</dbReference>
<dbReference type="SMART" id="SM00347">
    <property type="entry name" value="HTH_MARR"/>
    <property type="match status" value="1"/>
</dbReference>
<dbReference type="PANTHER" id="PTHR33164">
    <property type="entry name" value="TRANSCRIPTIONAL REGULATOR, MARR FAMILY"/>
    <property type="match status" value="1"/>
</dbReference>
<organism evidence="2">
    <name type="scientific">freshwater metagenome</name>
    <dbReference type="NCBI Taxonomy" id="449393"/>
    <lineage>
        <taxon>unclassified sequences</taxon>
        <taxon>metagenomes</taxon>
        <taxon>ecological metagenomes</taxon>
    </lineage>
</organism>
<dbReference type="EMBL" id="CAEZVL010000173">
    <property type="protein sequence ID" value="CAB4636838.1"/>
    <property type="molecule type" value="Genomic_DNA"/>
</dbReference>
<gene>
    <name evidence="2" type="ORF">UFOPK1421_00848</name>
    <name evidence="3" type="ORF">UFOPK1960_01032</name>
    <name evidence="4" type="ORF">UFOPK4422_00839</name>
</gene>